<comment type="caution">
    <text evidence="2">The sequence shown here is derived from an EMBL/GenBank/DDBJ whole genome shotgun (WGS) entry which is preliminary data.</text>
</comment>
<evidence type="ECO:0000313" key="3">
    <source>
        <dbReference type="Proteomes" id="UP000613030"/>
    </source>
</evidence>
<feature type="compositionally biased region" description="Polar residues" evidence="1">
    <location>
        <begin position="1"/>
        <end position="11"/>
    </location>
</feature>
<gene>
    <name evidence="2" type="ORF">JI741_21895</name>
</gene>
<reference evidence="2 3" key="1">
    <citation type="submission" date="2021-01" db="EMBL/GenBank/DDBJ databases">
        <title>Chryseolinea sp. Jin1 Genome sequencing and assembly.</title>
        <authorList>
            <person name="Kim I."/>
        </authorList>
    </citation>
    <scope>NUCLEOTIDE SEQUENCE [LARGE SCALE GENOMIC DNA]</scope>
    <source>
        <strain evidence="2 3">Jin1</strain>
    </source>
</reference>
<dbReference type="RefSeq" id="WP_202013483.1">
    <property type="nucleotide sequence ID" value="NZ_JAERRB010000008.1"/>
</dbReference>
<organism evidence="2 3">
    <name type="scientific">Chryseolinea lacunae</name>
    <dbReference type="NCBI Taxonomy" id="2801331"/>
    <lineage>
        <taxon>Bacteria</taxon>
        <taxon>Pseudomonadati</taxon>
        <taxon>Bacteroidota</taxon>
        <taxon>Cytophagia</taxon>
        <taxon>Cytophagales</taxon>
        <taxon>Fulvivirgaceae</taxon>
        <taxon>Chryseolinea</taxon>
    </lineage>
</organism>
<evidence type="ECO:0000256" key="1">
    <source>
        <dbReference type="SAM" id="MobiDB-lite"/>
    </source>
</evidence>
<dbReference type="Proteomes" id="UP000613030">
    <property type="component" value="Unassembled WGS sequence"/>
</dbReference>
<proteinExistence type="predicted"/>
<accession>A0ABS1KX41</accession>
<feature type="region of interest" description="Disordered" evidence="1">
    <location>
        <begin position="1"/>
        <end position="22"/>
    </location>
</feature>
<keyword evidence="3" id="KW-1185">Reference proteome</keyword>
<dbReference type="EMBL" id="JAERRB010000008">
    <property type="protein sequence ID" value="MBL0743900.1"/>
    <property type="molecule type" value="Genomic_DNA"/>
</dbReference>
<sequence length="55" mass="6572">MNKPASKNPSVKANKKRFMSKEDANRYLNDPYVLKKAEETKKYLQNFDWDAFMKL</sequence>
<name>A0ABS1KX41_9BACT</name>
<evidence type="ECO:0000313" key="2">
    <source>
        <dbReference type="EMBL" id="MBL0743900.1"/>
    </source>
</evidence>
<protein>
    <submittedName>
        <fullName evidence="2">Uncharacterized protein</fullName>
    </submittedName>
</protein>